<proteinExistence type="predicted"/>
<dbReference type="RefSeq" id="WP_081158456.1">
    <property type="nucleotide sequence ID" value="NZ_LWBP01000001.1"/>
</dbReference>
<dbReference type="EMBL" id="LWBP01000001">
    <property type="protein sequence ID" value="OQP68281.1"/>
    <property type="molecule type" value="Genomic_DNA"/>
</dbReference>
<dbReference type="OrthoDB" id="9932913at2"/>
<dbReference type="STRING" id="550983.A4R26_00270"/>
<comment type="caution">
    <text evidence="1">The sequence shown here is derived from an EMBL/GenBank/DDBJ whole genome shotgun (WGS) entry which is preliminary data.</text>
</comment>
<dbReference type="AlphaFoldDB" id="A0A1V9GC71"/>
<name>A0A1V9GC71_9BACT</name>
<gene>
    <name evidence="1" type="ORF">A4R26_00270</name>
</gene>
<sequence>MPNQHRIKIDLSHPNARNAEAFLNSWEEPFLAEENGNNQLVFRSTVSQTKVELFFFDSYAAADAYGMKHYNPDTEKRRWSLNGAMLFVISGEDVYKLQSLLSHFAGRE</sequence>
<reference evidence="2" key="1">
    <citation type="submission" date="2016-04" db="EMBL/GenBank/DDBJ databases">
        <authorList>
            <person name="Chen L."/>
            <person name="Zhuang W."/>
            <person name="Wang G."/>
        </authorList>
    </citation>
    <scope>NUCLEOTIDE SEQUENCE [LARGE SCALE GENOMIC DNA]</scope>
    <source>
        <strain evidence="2">208</strain>
    </source>
</reference>
<organism evidence="1 2">
    <name type="scientific">Niastella populi</name>
    <dbReference type="NCBI Taxonomy" id="550983"/>
    <lineage>
        <taxon>Bacteria</taxon>
        <taxon>Pseudomonadati</taxon>
        <taxon>Bacteroidota</taxon>
        <taxon>Chitinophagia</taxon>
        <taxon>Chitinophagales</taxon>
        <taxon>Chitinophagaceae</taxon>
        <taxon>Niastella</taxon>
    </lineage>
</organism>
<dbReference type="Proteomes" id="UP000192276">
    <property type="component" value="Unassembled WGS sequence"/>
</dbReference>
<evidence type="ECO:0000313" key="2">
    <source>
        <dbReference type="Proteomes" id="UP000192276"/>
    </source>
</evidence>
<evidence type="ECO:0000313" key="1">
    <source>
        <dbReference type="EMBL" id="OQP68281.1"/>
    </source>
</evidence>
<accession>A0A1V9GC71</accession>
<keyword evidence="2" id="KW-1185">Reference proteome</keyword>
<protein>
    <submittedName>
        <fullName evidence="1">Uncharacterized protein</fullName>
    </submittedName>
</protein>